<dbReference type="Proteomes" id="UP000241209">
    <property type="component" value="Unassembled WGS sequence"/>
</dbReference>
<proteinExistence type="predicted"/>
<feature type="compositionally biased region" description="Basic residues" evidence="1">
    <location>
        <begin position="288"/>
        <end position="297"/>
    </location>
</feature>
<feature type="transmembrane region" description="Helical" evidence="2">
    <location>
        <begin position="20"/>
        <end position="44"/>
    </location>
</feature>
<evidence type="ECO:0000259" key="3">
    <source>
        <dbReference type="Pfam" id="PF13273"/>
    </source>
</evidence>
<accession>A0A2T4PUU7</accession>
<gene>
    <name evidence="4" type="ORF">BU072_04600</name>
</gene>
<dbReference type="RefSeq" id="WP_107556833.1">
    <property type="nucleotide sequence ID" value="NZ_JABUYR010000006.1"/>
</dbReference>
<feature type="compositionally biased region" description="Basic and acidic residues" evidence="1">
    <location>
        <begin position="203"/>
        <end position="218"/>
    </location>
</feature>
<organism evidence="4 5">
    <name type="scientific">Mammaliicoccus vitulinus</name>
    <dbReference type="NCBI Taxonomy" id="71237"/>
    <lineage>
        <taxon>Bacteria</taxon>
        <taxon>Bacillati</taxon>
        <taxon>Bacillota</taxon>
        <taxon>Bacilli</taxon>
        <taxon>Bacillales</taxon>
        <taxon>Staphylococcaceae</taxon>
        <taxon>Mammaliicoccus</taxon>
    </lineage>
</organism>
<feature type="region of interest" description="Disordered" evidence="1">
    <location>
        <begin position="160"/>
        <end position="336"/>
    </location>
</feature>
<keyword evidence="2" id="KW-0472">Membrane</keyword>
<feature type="compositionally biased region" description="Acidic residues" evidence="1">
    <location>
        <begin position="244"/>
        <end position="260"/>
    </location>
</feature>
<keyword evidence="2" id="KW-0812">Transmembrane</keyword>
<dbReference type="STRING" id="1167632.GCA_000286335_00605"/>
<dbReference type="InterPro" id="IPR025273">
    <property type="entry name" value="DUF4064"/>
</dbReference>
<name>A0A2T4PUU7_9STAP</name>
<feature type="transmembrane region" description="Helical" evidence="2">
    <location>
        <begin position="84"/>
        <end position="107"/>
    </location>
</feature>
<feature type="compositionally biased region" description="Basic and acidic residues" evidence="1">
    <location>
        <begin position="298"/>
        <end position="336"/>
    </location>
</feature>
<evidence type="ECO:0000313" key="5">
    <source>
        <dbReference type="Proteomes" id="UP000241209"/>
    </source>
</evidence>
<reference evidence="4 5" key="1">
    <citation type="journal article" date="2016" name="Front. Microbiol.">
        <title>Comprehensive Phylogenetic Analysis of Bovine Non-aureus Staphylococci Species Based on Whole-Genome Sequencing.</title>
        <authorList>
            <person name="Naushad S."/>
            <person name="Barkema H.W."/>
            <person name="Luby C."/>
            <person name="Condas L.A."/>
            <person name="Nobrega D.B."/>
            <person name="Carson D.A."/>
            <person name="De Buck J."/>
        </authorList>
    </citation>
    <scope>NUCLEOTIDE SEQUENCE [LARGE SCALE GENOMIC DNA]</scope>
    <source>
        <strain evidence="4 5">SNUC 2204</strain>
    </source>
</reference>
<feature type="compositionally biased region" description="Basic and acidic residues" evidence="1">
    <location>
        <begin position="261"/>
        <end position="270"/>
    </location>
</feature>
<evidence type="ECO:0000256" key="2">
    <source>
        <dbReference type="SAM" id="Phobius"/>
    </source>
</evidence>
<sequence length="336" mass="39296">MMNSYVEHVKQPVGRGAEKFFGWLAWIIVLGITALSLFAALVVLNNPDNLNRLETLINRLNINITANGQLLSASEVALNIQNGIWLFIIYLIIVLIFSFIGLVLMRWRIFSGIVFLLLAVITIPLFIVLVPLFFFIVSILLFVRKDKILPIQGMGQQQYFQGDRESVNQQPRQTQPLQPARKHQEKPEPYNDQTIGSNQSNTKQEEPIEQKTEEETYHDASNSEEVLSRRKKHQKHKKQKDQIDESYNDENELDQEDLEHQEDLSQRKQDPYNYETTQSDEYQENLGKQKKEKKVKKEKPNATIERRNNYEKRMQQQKKYFEGKNSSDQEVAKNDK</sequence>
<dbReference type="OrthoDB" id="2418142at2"/>
<dbReference type="Pfam" id="PF13273">
    <property type="entry name" value="DUF4064"/>
    <property type="match status" value="1"/>
</dbReference>
<comment type="caution">
    <text evidence="4">The sequence shown here is derived from an EMBL/GenBank/DDBJ whole genome shotgun (WGS) entry which is preliminary data.</text>
</comment>
<evidence type="ECO:0000256" key="1">
    <source>
        <dbReference type="SAM" id="MobiDB-lite"/>
    </source>
</evidence>
<dbReference type="AlphaFoldDB" id="A0A2T4PUU7"/>
<dbReference type="EMBL" id="PZFK01000007">
    <property type="protein sequence ID" value="PTI30182.1"/>
    <property type="molecule type" value="Genomic_DNA"/>
</dbReference>
<feature type="compositionally biased region" description="Polar residues" evidence="1">
    <location>
        <begin position="191"/>
        <end position="201"/>
    </location>
</feature>
<protein>
    <recommendedName>
        <fullName evidence="3">DUF4064 domain-containing protein</fullName>
    </recommendedName>
</protein>
<feature type="transmembrane region" description="Helical" evidence="2">
    <location>
        <begin position="113"/>
        <end position="143"/>
    </location>
</feature>
<feature type="compositionally biased region" description="Basic residues" evidence="1">
    <location>
        <begin position="229"/>
        <end position="239"/>
    </location>
</feature>
<keyword evidence="2" id="KW-1133">Transmembrane helix</keyword>
<feature type="domain" description="DUF4064" evidence="3">
    <location>
        <begin position="15"/>
        <end position="124"/>
    </location>
</feature>
<feature type="compositionally biased region" description="Polar residues" evidence="1">
    <location>
        <begin position="167"/>
        <end position="177"/>
    </location>
</feature>
<evidence type="ECO:0000313" key="4">
    <source>
        <dbReference type="EMBL" id="PTI30182.1"/>
    </source>
</evidence>